<evidence type="ECO:0000256" key="6">
    <source>
        <dbReference type="ARBA" id="ARBA00022516"/>
    </source>
</evidence>
<dbReference type="FunFam" id="1.10.620.20:FF:000002">
    <property type="entry name" value="Stearoyl-[acyl-carrier-protein] 9-desaturase, chloroplastic"/>
    <property type="match status" value="1"/>
</dbReference>
<dbReference type="SUPFAM" id="SSF47240">
    <property type="entry name" value="Ferritin-like"/>
    <property type="match status" value="1"/>
</dbReference>
<evidence type="ECO:0000256" key="12">
    <source>
        <dbReference type="ARBA" id="ARBA00023002"/>
    </source>
</evidence>
<dbReference type="GO" id="GO:0009570">
    <property type="term" value="C:chloroplast stroma"/>
    <property type="evidence" value="ECO:0007669"/>
    <property type="project" value="TreeGrafter"/>
</dbReference>
<keyword evidence="18" id="KW-1185">Reference proteome</keyword>
<dbReference type="Gene3D" id="1.10.620.20">
    <property type="entry name" value="Ribonucleotide Reductase, subunit A"/>
    <property type="match status" value="1"/>
</dbReference>
<dbReference type="InterPro" id="IPR012348">
    <property type="entry name" value="RNR-like"/>
</dbReference>
<evidence type="ECO:0000256" key="5">
    <source>
        <dbReference type="ARBA" id="ARBA00011738"/>
    </source>
</evidence>
<keyword evidence="7" id="KW-0150">Chloroplast</keyword>
<keyword evidence="12" id="KW-0560">Oxidoreductase</keyword>
<dbReference type="Pfam" id="PF03405">
    <property type="entry name" value="FA_desaturase_2"/>
    <property type="match status" value="1"/>
</dbReference>
<evidence type="ECO:0000313" key="17">
    <source>
        <dbReference type="EMBL" id="KAG6491412.1"/>
    </source>
</evidence>
<organism evidence="17 18">
    <name type="scientific">Zingiber officinale</name>
    <name type="common">Ginger</name>
    <name type="synonym">Amomum zingiber</name>
    <dbReference type="NCBI Taxonomy" id="94328"/>
    <lineage>
        <taxon>Eukaryota</taxon>
        <taxon>Viridiplantae</taxon>
        <taxon>Streptophyta</taxon>
        <taxon>Embryophyta</taxon>
        <taxon>Tracheophyta</taxon>
        <taxon>Spermatophyta</taxon>
        <taxon>Magnoliopsida</taxon>
        <taxon>Liliopsida</taxon>
        <taxon>Zingiberales</taxon>
        <taxon>Zingiberaceae</taxon>
        <taxon>Zingiber</taxon>
    </lineage>
</organism>
<dbReference type="PANTHER" id="PTHR31155:SF9">
    <property type="entry name" value="STEAROYL-[ACYL-CARRIER-PROTEIN] 9-DESATURASE 7, CHLOROPLASTIC"/>
    <property type="match status" value="1"/>
</dbReference>
<dbReference type="InterPro" id="IPR005067">
    <property type="entry name" value="Fatty_acid_desaturase-2"/>
</dbReference>
<dbReference type="GO" id="GO:0045300">
    <property type="term" value="F:stearoyl-[ACP] desaturase activity"/>
    <property type="evidence" value="ECO:0007669"/>
    <property type="project" value="InterPro"/>
</dbReference>
<keyword evidence="8" id="KW-0934">Plastid</keyword>
<accession>A0A8J5FKQ8</accession>
<evidence type="ECO:0000313" key="18">
    <source>
        <dbReference type="Proteomes" id="UP000734854"/>
    </source>
</evidence>
<keyword evidence="10" id="KW-0276">Fatty acid metabolism</keyword>
<dbReference type="AlphaFoldDB" id="A0A8J5FKQ8"/>
<dbReference type="InterPro" id="IPR009078">
    <property type="entry name" value="Ferritin-like_SF"/>
</dbReference>
<proteinExistence type="inferred from homology"/>
<keyword evidence="11" id="KW-0809">Transit peptide</keyword>
<dbReference type="PANTHER" id="PTHR31155">
    <property type="entry name" value="ACYL- ACYL-CARRIER-PROTEIN DESATURASE-RELATED"/>
    <property type="match status" value="1"/>
</dbReference>
<evidence type="ECO:0000256" key="4">
    <source>
        <dbReference type="ARBA" id="ARBA00008749"/>
    </source>
</evidence>
<comment type="caution">
    <text evidence="17">The sequence shown here is derived from an EMBL/GenBank/DDBJ whole genome shotgun (WGS) entry which is preliminary data.</text>
</comment>
<evidence type="ECO:0000256" key="10">
    <source>
        <dbReference type="ARBA" id="ARBA00022832"/>
    </source>
</evidence>
<evidence type="ECO:0000256" key="13">
    <source>
        <dbReference type="ARBA" id="ARBA00023004"/>
    </source>
</evidence>
<evidence type="ECO:0000256" key="11">
    <source>
        <dbReference type="ARBA" id="ARBA00022946"/>
    </source>
</evidence>
<keyword evidence="13" id="KW-0408">Iron</keyword>
<name>A0A8J5FKQ8_ZINOF</name>
<sequence length="606" mass="67907">MAFLTVAFPSQLSFARAMGNITGVRKVSTTSSVHFAASAATHAEAPEKHNIPLPPRHKHPEVTHTLPPQKLEIFKTLEKWAESNLLPRLKPVEECWQPTDLLPDPASESFHEEVGELRRRSRELPDDYLVCLVGDMVTEEALPTYQTFLNNLDGIRDETGASLTPWAVWTRAWTAEENRHGDLLNRYLYLTGRVDMKKIEKTIQYLMRAGMDSGQNLQDFRTENNPYSGFIYTSFQERATSISHGNTARMAKAHGDAELARICGTIAAEEKRHEAAYAMIVEKLFEVDPDGTVLAFADRMKKKVSMPACLMFDGRDGDLFSHFSAVAQRVGVYTAKDYADILEFLIRRWKVEELQGLSPEGRAAQEFLCGLAPKIRRVDERVQAKAKDTAAHTMAFSWIFDREIFSSAGDGVGLLLVQVPIQRDYEPVQLNSMSILERYKLHAEDLRHKLRRKGLQQQTVSRSYLPWKLIPGSGTRHQRSVKFEKLASALHQQPIESEKLAGYKHQLAASSNLLKYKAVAEPPLNPVPASLNKISQKEVNFASDSSSPDVDGRASDEDEKGALVGILIVPSTSISMRRGPGLRGGDDGRLRMLELPPDRLSVRIVP</sequence>
<evidence type="ECO:0000256" key="2">
    <source>
        <dbReference type="ARBA" id="ARBA00004229"/>
    </source>
</evidence>
<gene>
    <name evidence="17" type="ORF">ZIOFF_052754</name>
</gene>
<keyword evidence="6" id="KW-0444">Lipid biosynthesis</keyword>
<dbReference type="Proteomes" id="UP000734854">
    <property type="component" value="Unassembled WGS sequence"/>
</dbReference>
<evidence type="ECO:0000256" key="1">
    <source>
        <dbReference type="ARBA" id="ARBA00001954"/>
    </source>
</evidence>
<feature type="region of interest" description="Disordered" evidence="16">
    <location>
        <begin position="38"/>
        <end position="63"/>
    </location>
</feature>
<dbReference type="CDD" id="cd01050">
    <property type="entry name" value="Acyl_ACP_Desat"/>
    <property type="match status" value="1"/>
</dbReference>
<dbReference type="UniPathway" id="UPA00199"/>
<dbReference type="GO" id="GO:0006633">
    <property type="term" value="P:fatty acid biosynthetic process"/>
    <property type="evidence" value="ECO:0007669"/>
    <property type="project" value="UniProtKB-KW"/>
</dbReference>
<comment type="similarity">
    <text evidence="4">Belongs to the fatty acid desaturase type 2 family.</text>
</comment>
<evidence type="ECO:0000256" key="8">
    <source>
        <dbReference type="ARBA" id="ARBA00022640"/>
    </source>
</evidence>
<evidence type="ECO:0000256" key="3">
    <source>
        <dbReference type="ARBA" id="ARBA00004872"/>
    </source>
</evidence>
<keyword evidence="9" id="KW-0479">Metal-binding</keyword>
<reference evidence="17 18" key="1">
    <citation type="submission" date="2020-08" db="EMBL/GenBank/DDBJ databases">
        <title>Plant Genome Project.</title>
        <authorList>
            <person name="Zhang R.-G."/>
        </authorList>
    </citation>
    <scope>NUCLEOTIDE SEQUENCE [LARGE SCALE GENOMIC DNA]</scope>
    <source>
        <tissue evidence="17">Rhizome</tissue>
    </source>
</reference>
<dbReference type="GO" id="GO:0046872">
    <property type="term" value="F:metal ion binding"/>
    <property type="evidence" value="ECO:0007669"/>
    <property type="project" value="UniProtKB-KW"/>
</dbReference>
<evidence type="ECO:0000256" key="9">
    <source>
        <dbReference type="ARBA" id="ARBA00022723"/>
    </source>
</evidence>
<comment type="subunit">
    <text evidence="5">Homodimer.</text>
</comment>
<evidence type="ECO:0000256" key="16">
    <source>
        <dbReference type="SAM" id="MobiDB-lite"/>
    </source>
</evidence>
<evidence type="ECO:0008006" key="19">
    <source>
        <dbReference type="Google" id="ProtNLM"/>
    </source>
</evidence>
<evidence type="ECO:0000256" key="14">
    <source>
        <dbReference type="ARBA" id="ARBA00023098"/>
    </source>
</evidence>
<keyword evidence="15" id="KW-0275">Fatty acid biosynthesis</keyword>
<dbReference type="EMBL" id="JACMSC010000014">
    <property type="protein sequence ID" value="KAG6491412.1"/>
    <property type="molecule type" value="Genomic_DNA"/>
</dbReference>
<evidence type="ECO:0000256" key="15">
    <source>
        <dbReference type="ARBA" id="ARBA00023160"/>
    </source>
</evidence>
<protein>
    <recommendedName>
        <fullName evidence="19">Acyl-[acyl-carrier-protein] desaturase</fullName>
    </recommendedName>
</protein>
<comment type="pathway">
    <text evidence="3">Lipid metabolism; fatty acid metabolism.</text>
</comment>
<keyword evidence="14" id="KW-0443">Lipid metabolism</keyword>
<comment type="subcellular location">
    <subcellularLocation>
        <location evidence="2">Plastid</location>
        <location evidence="2">Chloroplast</location>
    </subcellularLocation>
</comment>
<comment type="cofactor">
    <cofactor evidence="1">
        <name>Fe(2+)</name>
        <dbReference type="ChEBI" id="CHEBI:29033"/>
    </cofactor>
</comment>
<evidence type="ECO:0000256" key="7">
    <source>
        <dbReference type="ARBA" id="ARBA00022528"/>
    </source>
</evidence>